<organism evidence="1 2">
    <name type="scientific">Lophium mytilinum</name>
    <dbReference type="NCBI Taxonomy" id="390894"/>
    <lineage>
        <taxon>Eukaryota</taxon>
        <taxon>Fungi</taxon>
        <taxon>Dikarya</taxon>
        <taxon>Ascomycota</taxon>
        <taxon>Pezizomycotina</taxon>
        <taxon>Dothideomycetes</taxon>
        <taxon>Pleosporomycetidae</taxon>
        <taxon>Mytilinidiales</taxon>
        <taxon>Mytilinidiaceae</taxon>
        <taxon>Lophium</taxon>
    </lineage>
</organism>
<accession>A0A6A6R262</accession>
<dbReference type="AlphaFoldDB" id="A0A6A6R262"/>
<evidence type="ECO:0000313" key="2">
    <source>
        <dbReference type="Proteomes" id="UP000799750"/>
    </source>
</evidence>
<evidence type="ECO:0000313" key="1">
    <source>
        <dbReference type="EMBL" id="KAF2497933.1"/>
    </source>
</evidence>
<proteinExistence type="predicted"/>
<keyword evidence="2" id="KW-1185">Reference proteome</keyword>
<gene>
    <name evidence="1" type="ORF">BU16DRAFT_329732</name>
</gene>
<name>A0A6A6R262_9PEZI</name>
<dbReference type="OrthoDB" id="3792649at2759"/>
<reference evidence="1" key="1">
    <citation type="journal article" date="2020" name="Stud. Mycol.">
        <title>101 Dothideomycetes genomes: a test case for predicting lifestyles and emergence of pathogens.</title>
        <authorList>
            <person name="Haridas S."/>
            <person name="Albert R."/>
            <person name="Binder M."/>
            <person name="Bloem J."/>
            <person name="Labutti K."/>
            <person name="Salamov A."/>
            <person name="Andreopoulos B."/>
            <person name="Baker S."/>
            <person name="Barry K."/>
            <person name="Bills G."/>
            <person name="Bluhm B."/>
            <person name="Cannon C."/>
            <person name="Castanera R."/>
            <person name="Culley D."/>
            <person name="Daum C."/>
            <person name="Ezra D."/>
            <person name="Gonzalez J."/>
            <person name="Henrissat B."/>
            <person name="Kuo A."/>
            <person name="Liang C."/>
            <person name="Lipzen A."/>
            <person name="Lutzoni F."/>
            <person name="Magnuson J."/>
            <person name="Mondo S."/>
            <person name="Nolan M."/>
            <person name="Ohm R."/>
            <person name="Pangilinan J."/>
            <person name="Park H.-J."/>
            <person name="Ramirez L."/>
            <person name="Alfaro M."/>
            <person name="Sun H."/>
            <person name="Tritt A."/>
            <person name="Yoshinaga Y."/>
            <person name="Zwiers L.-H."/>
            <person name="Turgeon B."/>
            <person name="Goodwin S."/>
            <person name="Spatafora J."/>
            <person name="Crous P."/>
            <person name="Grigoriev I."/>
        </authorList>
    </citation>
    <scope>NUCLEOTIDE SEQUENCE</scope>
    <source>
        <strain evidence="1">CBS 269.34</strain>
    </source>
</reference>
<evidence type="ECO:0008006" key="3">
    <source>
        <dbReference type="Google" id="ProtNLM"/>
    </source>
</evidence>
<dbReference type="Proteomes" id="UP000799750">
    <property type="component" value="Unassembled WGS sequence"/>
</dbReference>
<protein>
    <recommendedName>
        <fullName evidence="3">F-box domain-containing protein</fullName>
    </recommendedName>
</protein>
<sequence length="357" mass="40816">MTPRRRPQGPPKDFPDCLYQPRGEPERLKNMTISQLHNLPTELIFIVIEHLAHLEVQSFRLACSKFWHTVPHSTNMGSHEAKERFKQSLRDDKTTAKTEAKERALIASCRRERESRWTIEGLSVSTNFYCSYCRLDHLSTAFSPTELSKPPEERLCKGAEPTTRVRLCAHFTFSHAELAAAAEIYRPTLCRHPSHLYGAFWSTREPAWFHPPQIHKWVMFQHIGVLKLAQGEDLTKNTLRAALTALGRPAIFCAHMSACGEWVDTKPCAVRTWRSVFLFDVRCEQEDCWTLCRLYRWEGDVVMQVWRKLAAKCEFTLGVNGPKNIRNCEGKATEAVWLAQTSLGPRVPGGAEVEILG</sequence>
<dbReference type="EMBL" id="MU004186">
    <property type="protein sequence ID" value="KAF2497933.1"/>
    <property type="molecule type" value="Genomic_DNA"/>
</dbReference>